<keyword evidence="1" id="KW-0175">Coiled coil</keyword>
<feature type="coiled-coil region" evidence="1">
    <location>
        <begin position="44"/>
        <end position="210"/>
    </location>
</feature>
<accession>A0A328AJF2</accession>
<proteinExistence type="predicted"/>
<reference evidence="3" key="1">
    <citation type="submission" date="2018-05" db="EMBL/GenBank/DDBJ databases">
        <authorList>
            <person name="Li X."/>
        </authorList>
    </citation>
    <scope>NUCLEOTIDE SEQUENCE [LARGE SCALE GENOMIC DNA]</scope>
    <source>
        <strain evidence="3">LX32</strain>
    </source>
</reference>
<dbReference type="EMBL" id="QFYQ01000001">
    <property type="protein sequence ID" value="RAK53544.1"/>
    <property type="molecule type" value="Genomic_DNA"/>
</dbReference>
<gene>
    <name evidence="2" type="ORF">DJ017_02875</name>
</gene>
<evidence type="ECO:0000256" key="1">
    <source>
        <dbReference type="SAM" id="Coils"/>
    </source>
</evidence>
<evidence type="ECO:0000313" key="3">
    <source>
        <dbReference type="Proteomes" id="UP000249254"/>
    </source>
</evidence>
<sequence length="421" mass="47276">MSEPTITCPNCKHEIKLTESLAAPLIAATRQEFQAQLVKKDEEVAARESALEKEREALAQQRAEVEELVGAKVEEARAKIAEQEARKARALIETDLQEKDRSIADLQTVLQQREAKLAEAQQVQADLLKKQRALDDEKRELDLTIEKRVQEMLGSVRDKAKLEAEQALQLKVREKEETIASMQRQIEDLKRKAEQGSQQLQGEVQELELESLLRSKFPHDDIDAVPKGEFGGDLIQRVRGPGGQVCGSILWEIKRTKNWSDGWLTKVRGDQRAANADVSLIISHALPKDMLTNFDLVDGVWVAEPKCAVPVALALRESIIALAAARQASEGQQTKTEMIYAYLTGSRFRHRVEAIVERFTEMQADLQKERTTMTRLWAKREEQIRAVIESTAGMYGDLQGIAGKSLKEIAALDVLLLESPE</sequence>
<dbReference type="InterPro" id="IPR019219">
    <property type="entry name" value="DUF2130"/>
</dbReference>
<keyword evidence="3" id="KW-1185">Reference proteome</keyword>
<dbReference type="AlphaFoldDB" id="A0A328AJF2"/>
<dbReference type="OrthoDB" id="9765972at2"/>
<comment type="caution">
    <text evidence="2">The sequence shown here is derived from an EMBL/GenBank/DDBJ whole genome shotgun (WGS) entry which is preliminary data.</text>
</comment>
<organism evidence="2 3">
    <name type="scientific">Phenylobacterium soli</name>
    <dbReference type="NCBI Taxonomy" id="2170551"/>
    <lineage>
        <taxon>Bacteria</taxon>
        <taxon>Pseudomonadati</taxon>
        <taxon>Pseudomonadota</taxon>
        <taxon>Alphaproteobacteria</taxon>
        <taxon>Caulobacterales</taxon>
        <taxon>Caulobacteraceae</taxon>
        <taxon>Phenylobacterium</taxon>
    </lineage>
</organism>
<evidence type="ECO:0000313" key="2">
    <source>
        <dbReference type="EMBL" id="RAK53544.1"/>
    </source>
</evidence>
<name>A0A328AJF2_9CAUL</name>
<dbReference type="Pfam" id="PF09903">
    <property type="entry name" value="DUF2130"/>
    <property type="match status" value="1"/>
</dbReference>
<protein>
    <submittedName>
        <fullName evidence="2">DUF2130 domain-containing protein</fullName>
    </submittedName>
</protein>
<dbReference type="RefSeq" id="WP_111527296.1">
    <property type="nucleotide sequence ID" value="NZ_JBHRSG010000005.1"/>
</dbReference>
<dbReference type="Proteomes" id="UP000249254">
    <property type="component" value="Unassembled WGS sequence"/>
</dbReference>